<dbReference type="GO" id="GO:0003747">
    <property type="term" value="F:translation release factor activity"/>
    <property type="evidence" value="ECO:0007669"/>
    <property type="project" value="InterPro"/>
</dbReference>
<keyword evidence="2" id="KW-0488">Methylation</keyword>
<name>A0A0E9NIX5_SAICN</name>
<dbReference type="FunFam" id="3.30.160.20:FF:000004">
    <property type="entry name" value="Peptide chain release factor 1"/>
    <property type="match status" value="1"/>
</dbReference>
<dbReference type="OMA" id="DHRVGFK"/>
<evidence type="ECO:0000313" key="7">
    <source>
        <dbReference type="Proteomes" id="UP000033140"/>
    </source>
</evidence>
<dbReference type="PANTHER" id="PTHR43804:SF7">
    <property type="entry name" value="LD18447P"/>
    <property type="match status" value="1"/>
</dbReference>
<keyword evidence="7" id="KW-1185">Reference proteome</keyword>
<dbReference type="Gene3D" id="6.10.140.1950">
    <property type="match status" value="1"/>
</dbReference>
<comment type="similarity">
    <text evidence="1">Belongs to the prokaryotic/mitochondrial release factor family.</text>
</comment>
<dbReference type="SMART" id="SM00937">
    <property type="entry name" value="PCRF"/>
    <property type="match status" value="1"/>
</dbReference>
<evidence type="ECO:0000256" key="2">
    <source>
        <dbReference type="ARBA" id="ARBA00022481"/>
    </source>
</evidence>
<dbReference type="InterPro" id="IPR050057">
    <property type="entry name" value="Prokaryotic/Mito_RF"/>
</dbReference>
<dbReference type="GO" id="GO:0032543">
    <property type="term" value="P:mitochondrial translation"/>
    <property type="evidence" value="ECO:0007669"/>
    <property type="project" value="UniProtKB-ARBA"/>
</dbReference>
<dbReference type="GO" id="GO:0005739">
    <property type="term" value="C:mitochondrion"/>
    <property type="evidence" value="ECO:0007669"/>
    <property type="project" value="UniProtKB-ARBA"/>
</dbReference>
<dbReference type="SUPFAM" id="SSF75620">
    <property type="entry name" value="Release factor"/>
    <property type="match status" value="1"/>
</dbReference>
<dbReference type="Pfam" id="PF03462">
    <property type="entry name" value="PCRF"/>
    <property type="match status" value="1"/>
</dbReference>
<dbReference type="EMBL" id="BACD03000026">
    <property type="protein sequence ID" value="GAO49822.1"/>
    <property type="molecule type" value="Genomic_DNA"/>
</dbReference>
<keyword evidence="4" id="KW-0175">Coiled coil</keyword>
<dbReference type="Proteomes" id="UP000033140">
    <property type="component" value="Unassembled WGS sequence"/>
</dbReference>
<dbReference type="PANTHER" id="PTHR43804">
    <property type="entry name" value="LD18447P"/>
    <property type="match status" value="1"/>
</dbReference>
<accession>A0A0E9NIX5</accession>
<evidence type="ECO:0000259" key="5">
    <source>
        <dbReference type="PROSITE" id="PS00745"/>
    </source>
</evidence>
<sequence>MYRLPWVCRSCLRQAPRINRFGPAIVRSPPVRVTPSHLPATPYTGIRMASTVAAETKTDEAYQTGELSPALRMRAKRLKSQYNALKARANAEAAEGVEFNKETIALNKRISDLEDVSNALQALEDAERSIEELQKEMNSTTDPDMKAMAREDMEATVGGLVKLKEELTIALTPKHPHAHLPALLEIRSGIGGDEASLFAHDLLRMYERYCAIEGMQFKIMSINKSDAMGEGLSEAIIQISSPGAFGKLRGEAGVHRVQRTPATDAKGRVHTSTAAVNVLAEISEQDAEDDELAQVDMREVKIDVMRARGAGGQHVNKTESAVRLTHLPTGITISMQDSRSQHANRAKALLVLRSRLAARRREANIQREKNLRRAQGTVSRDRSDKVRTYNWPQNRITDHRCGYSMHDLTGAMEGRVAGLIEEVGRWMRSEELEEAMAADREASAI</sequence>
<dbReference type="STRING" id="698492.A0A0E9NIX5"/>
<dbReference type="Gene3D" id="3.30.70.1660">
    <property type="match status" value="2"/>
</dbReference>
<evidence type="ECO:0000256" key="4">
    <source>
        <dbReference type="SAM" id="Coils"/>
    </source>
</evidence>
<proteinExistence type="inferred from homology"/>
<feature type="coiled-coil region" evidence="4">
    <location>
        <begin position="75"/>
        <end position="143"/>
    </location>
</feature>
<keyword evidence="3" id="KW-0648">Protein biosynthesis</keyword>
<comment type="caution">
    <text evidence="6">The sequence shown here is derived from an EMBL/GenBank/DDBJ whole genome shotgun (WGS) entry which is preliminary data.</text>
</comment>
<dbReference type="PROSITE" id="PS00745">
    <property type="entry name" value="RF_PROK_I"/>
    <property type="match status" value="1"/>
</dbReference>
<reference evidence="6 7" key="2">
    <citation type="journal article" date="2014" name="J. Gen. Appl. Microbiol.">
        <title>The early diverging ascomycetous budding yeast Saitoella complicata has three histone deacetylases belonging to the Clr6, Hos2, and Rpd3 lineages.</title>
        <authorList>
            <person name="Nishida H."/>
            <person name="Matsumoto T."/>
            <person name="Kondo S."/>
            <person name="Hamamoto M."/>
            <person name="Yoshikawa H."/>
        </authorList>
    </citation>
    <scope>NUCLEOTIDE SEQUENCE [LARGE SCALE GENOMIC DNA]</scope>
    <source>
        <strain evidence="6 7">NRRL Y-17804</strain>
    </source>
</reference>
<dbReference type="InterPro" id="IPR005139">
    <property type="entry name" value="PCRF"/>
</dbReference>
<dbReference type="AlphaFoldDB" id="A0A0E9NIX5"/>
<evidence type="ECO:0000256" key="3">
    <source>
        <dbReference type="ARBA" id="ARBA00022917"/>
    </source>
</evidence>
<protein>
    <recommendedName>
        <fullName evidence="5">Prokaryotic-type class I peptide chain release factors domain-containing protein</fullName>
    </recommendedName>
</protein>
<reference evidence="6 7" key="3">
    <citation type="journal article" date="2015" name="Genome Announc.">
        <title>Draft Genome Sequence of the Archiascomycetous Yeast Saitoella complicata.</title>
        <authorList>
            <person name="Yamauchi K."/>
            <person name="Kondo S."/>
            <person name="Hamamoto M."/>
            <person name="Takahashi Y."/>
            <person name="Ogura Y."/>
            <person name="Hayashi T."/>
            <person name="Nishida H."/>
        </authorList>
    </citation>
    <scope>NUCLEOTIDE SEQUENCE [LARGE SCALE GENOMIC DNA]</scope>
    <source>
        <strain evidence="6 7">NRRL Y-17804</strain>
    </source>
</reference>
<evidence type="ECO:0000256" key="1">
    <source>
        <dbReference type="ARBA" id="ARBA00010835"/>
    </source>
</evidence>
<reference evidence="6 7" key="1">
    <citation type="journal article" date="2011" name="J. Gen. Appl. Microbiol.">
        <title>Draft genome sequencing of the enigmatic yeast Saitoella complicata.</title>
        <authorList>
            <person name="Nishida H."/>
            <person name="Hamamoto M."/>
            <person name="Sugiyama J."/>
        </authorList>
    </citation>
    <scope>NUCLEOTIDE SEQUENCE [LARGE SCALE GENOMIC DNA]</scope>
    <source>
        <strain evidence="6 7">NRRL Y-17804</strain>
    </source>
</reference>
<dbReference type="Pfam" id="PF00472">
    <property type="entry name" value="RF-1"/>
    <property type="match status" value="1"/>
</dbReference>
<evidence type="ECO:0000313" key="6">
    <source>
        <dbReference type="EMBL" id="GAO49822.1"/>
    </source>
</evidence>
<gene>
    <name evidence="6" type="ORF">G7K_3960-t1</name>
</gene>
<dbReference type="InterPro" id="IPR045853">
    <property type="entry name" value="Pep_chain_release_fac_I_sf"/>
</dbReference>
<dbReference type="Gene3D" id="3.30.160.20">
    <property type="match status" value="1"/>
</dbReference>
<organism evidence="6 7">
    <name type="scientific">Saitoella complicata (strain BCRC 22490 / CBS 7301 / JCM 7358 / NBRC 10748 / NRRL Y-17804)</name>
    <dbReference type="NCBI Taxonomy" id="698492"/>
    <lineage>
        <taxon>Eukaryota</taxon>
        <taxon>Fungi</taxon>
        <taxon>Dikarya</taxon>
        <taxon>Ascomycota</taxon>
        <taxon>Taphrinomycotina</taxon>
        <taxon>Taphrinomycotina incertae sedis</taxon>
        <taxon>Saitoella</taxon>
    </lineage>
</organism>
<dbReference type="InterPro" id="IPR000352">
    <property type="entry name" value="Pep_chain_release_fac_I"/>
</dbReference>
<feature type="domain" description="Prokaryotic-type class I peptide chain release factors" evidence="5">
    <location>
        <begin position="306"/>
        <end position="322"/>
    </location>
</feature>